<feature type="compositionally biased region" description="Basic and acidic residues" evidence="1">
    <location>
        <begin position="28"/>
        <end position="37"/>
    </location>
</feature>
<protein>
    <recommendedName>
        <fullName evidence="2">BTB domain-containing protein</fullName>
    </recommendedName>
</protein>
<dbReference type="AlphaFoldDB" id="A0AAV9HAX7"/>
<dbReference type="EMBL" id="MU865182">
    <property type="protein sequence ID" value="KAK4456652.1"/>
    <property type="molecule type" value="Genomic_DNA"/>
</dbReference>
<evidence type="ECO:0000313" key="4">
    <source>
        <dbReference type="Proteomes" id="UP001321749"/>
    </source>
</evidence>
<accession>A0AAV9HAX7</accession>
<feature type="compositionally biased region" description="Low complexity" evidence="1">
    <location>
        <begin position="59"/>
        <end position="69"/>
    </location>
</feature>
<feature type="region of interest" description="Disordered" evidence="1">
    <location>
        <begin position="424"/>
        <end position="449"/>
    </location>
</feature>
<feature type="compositionally biased region" description="Gly residues" evidence="1">
    <location>
        <begin position="70"/>
        <end position="104"/>
    </location>
</feature>
<dbReference type="SUPFAM" id="SSF54695">
    <property type="entry name" value="POZ domain"/>
    <property type="match status" value="1"/>
</dbReference>
<dbReference type="Gene3D" id="3.30.710.10">
    <property type="entry name" value="Potassium Channel Kv1.1, Chain A"/>
    <property type="match status" value="1"/>
</dbReference>
<feature type="region of interest" description="Disordered" evidence="1">
    <location>
        <begin position="1"/>
        <end position="130"/>
    </location>
</feature>
<dbReference type="CDD" id="cd18186">
    <property type="entry name" value="BTB_POZ_ZBTB_KLHL-like"/>
    <property type="match status" value="1"/>
</dbReference>
<comment type="caution">
    <text evidence="3">The sequence shown here is derived from an EMBL/GenBank/DDBJ whole genome shotgun (WGS) entry which is preliminary data.</text>
</comment>
<dbReference type="PROSITE" id="PS50097">
    <property type="entry name" value="BTB"/>
    <property type="match status" value="1"/>
</dbReference>
<proteinExistence type="predicted"/>
<sequence>MAPGRTERPSQRGKGAANRHARAARPHGTPEPHDGRAAKATPTPRGRGGGSSGRGSSSGRGNSSVRGSSAGRGGSAGRGSGSAGRGSGSAGRGGSTGPADGNGPGPRRYAKMPSSKRVPSRGEAWQVGEGPQKPDLGCLSLFETGTCADATVICRDRQWSVHKATLISRSTWFYQAMANAGPVVNPTCNLSNDYDPDDVDVLLRTIYANRLPEQYFNPSNNDSSLALLVKFFNMGIFLGVDAMRDDALTLLGRLCDRELENICKFDRSLSDVKGVQQPGKRVDTTDVCLALHEAFLKYSPGHGDLRAQCLLANYVFAGRSIFLDDENVRLLVDNTVTIAAAIFHASLGRDLAGWLPNGKLIHERHFHFDHSKKTQHPERCELCDETFDAGKRKRAMYDPYKVVMRPAGYCASCVDKADEDPESIFRKKGKSDRDSAVAAEDVRIKNEPV</sequence>
<feature type="domain" description="BTB" evidence="2">
    <location>
        <begin position="148"/>
        <end position="215"/>
    </location>
</feature>
<reference evidence="3" key="1">
    <citation type="journal article" date="2023" name="Mol. Phylogenet. Evol.">
        <title>Genome-scale phylogeny and comparative genomics of the fungal order Sordariales.</title>
        <authorList>
            <person name="Hensen N."/>
            <person name="Bonometti L."/>
            <person name="Westerberg I."/>
            <person name="Brannstrom I.O."/>
            <person name="Guillou S."/>
            <person name="Cros-Aarteil S."/>
            <person name="Calhoun S."/>
            <person name="Haridas S."/>
            <person name="Kuo A."/>
            <person name="Mondo S."/>
            <person name="Pangilinan J."/>
            <person name="Riley R."/>
            <person name="LaButti K."/>
            <person name="Andreopoulos B."/>
            <person name="Lipzen A."/>
            <person name="Chen C."/>
            <person name="Yan M."/>
            <person name="Daum C."/>
            <person name="Ng V."/>
            <person name="Clum A."/>
            <person name="Steindorff A."/>
            <person name="Ohm R.A."/>
            <person name="Martin F."/>
            <person name="Silar P."/>
            <person name="Natvig D.O."/>
            <person name="Lalanne C."/>
            <person name="Gautier V."/>
            <person name="Ament-Velasquez S.L."/>
            <person name="Kruys A."/>
            <person name="Hutchinson M.I."/>
            <person name="Powell A.J."/>
            <person name="Barry K."/>
            <person name="Miller A.N."/>
            <person name="Grigoriev I.V."/>
            <person name="Debuchy R."/>
            <person name="Gladieux P."/>
            <person name="Hiltunen Thoren M."/>
            <person name="Johannesson H."/>
        </authorList>
    </citation>
    <scope>NUCLEOTIDE SEQUENCE</scope>
    <source>
        <strain evidence="3">PSN324</strain>
    </source>
</reference>
<dbReference type="InterPro" id="IPR011333">
    <property type="entry name" value="SKP1/BTB/POZ_sf"/>
</dbReference>
<dbReference type="InterPro" id="IPR000210">
    <property type="entry name" value="BTB/POZ_dom"/>
</dbReference>
<gene>
    <name evidence="3" type="ORF">QBC42DRAFT_190490</name>
</gene>
<evidence type="ECO:0000313" key="3">
    <source>
        <dbReference type="EMBL" id="KAK4456652.1"/>
    </source>
</evidence>
<evidence type="ECO:0000259" key="2">
    <source>
        <dbReference type="PROSITE" id="PS50097"/>
    </source>
</evidence>
<dbReference type="Pfam" id="PF00651">
    <property type="entry name" value="BTB"/>
    <property type="match status" value="1"/>
</dbReference>
<reference evidence="3" key="2">
    <citation type="submission" date="2023-06" db="EMBL/GenBank/DDBJ databases">
        <authorList>
            <consortium name="Lawrence Berkeley National Laboratory"/>
            <person name="Mondo S.J."/>
            <person name="Hensen N."/>
            <person name="Bonometti L."/>
            <person name="Westerberg I."/>
            <person name="Brannstrom I.O."/>
            <person name="Guillou S."/>
            <person name="Cros-Aarteil S."/>
            <person name="Calhoun S."/>
            <person name="Haridas S."/>
            <person name="Kuo A."/>
            <person name="Pangilinan J."/>
            <person name="Riley R."/>
            <person name="Labutti K."/>
            <person name="Andreopoulos B."/>
            <person name="Lipzen A."/>
            <person name="Chen C."/>
            <person name="Yanf M."/>
            <person name="Daum C."/>
            <person name="Ng V."/>
            <person name="Clum A."/>
            <person name="Steindorff A."/>
            <person name="Ohm R."/>
            <person name="Martin F."/>
            <person name="Silar P."/>
            <person name="Natvig D."/>
            <person name="Lalanne C."/>
            <person name="Gautier V."/>
            <person name="Ament-Velasquez S.L."/>
            <person name="Kruys A."/>
            <person name="Hutchinson M.I."/>
            <person name="Powell A.J."/>
            <person name="Barry K."/>
            <person name="Miller A.N."/>
            <person name="Grigoriev I.V."/>
            <person name="Debuchy R."/>
            <person name="Gladieux P."/>
            <person name="Thoren M.H."/>
            <person name="Johannesson H."/>
        </authorList>
    </citation>
    <scope>NUCLEOTIDE SEQUENCE</scope>
    <source>
        <strain evidence="3">PSN324</strain>
    </source>
</reference>
<feature type="compositionally biased region" description="Basic and acidic residues" evidence="1">
    <location>
        <begin position="1"/>
        <end position="10"/>
    </location>
</feature>
<keyword evidence="4" id="KW-1185">Reference proteome</keyword>
<feature type="compositionally biased region" description="Gly residues" evidence="1">
    <location>
        <begin position="46"/>
        <end position="58"/>
    </location>
</feature>
<dbReference type="SMART" id="SM00225">
    <property type="entry name" value="BTB"/>
    <property type="match status" value="1"/>
</dbReference>
<name>A0AAV9HAX7_9PEZI</name>
<organism evidence="3 4">
    <name type="scientific">Cladorrhinum samala</name>
    <dbReference type="NCBI Taxonomy" id="585594"/>
    <lineage>
        <taxon>Eukaryota</taxon>
        <taxon>Fungi</taxon>
        <taxon>Dikarya</taxon>
        <taxon>Ascomycota</taxon>
        <taxon>Pezizomycotina</taxon>
        <taxon>Sordariomycetes</taxon>
        <taxon>Sordariomycetidae</taxon>
        <taxon>Sordariales</taxon>
        <taxon>Podosporaceae</taxon>
        <taxon>Cladorrhinum</taxon>
    </lineage>
</organism>
<feature type="compositionally biased region" description="Basic and acidic residues" evidence="1">
    <location>
        <begin position="431"/>
        <end position="449"/>
    </location>
</feature>
<evidence type="ECO:0000256" key="1">
    <source>
        <dbReference type="SAM" id="MobiDB-lite"/>
    </source>
</evidence>
<dbReference type="Proteomes" id="UP001321749">
    <property type="component" value="Unassembled WGS sequence"/>
</dbReference>